<feature type="region of interest" description="Disordered" evidence="1">
    <location>
        <begin position="263"/>
        <end position="291"/>
    </location>
</feature>
<accession>A0A7J7KJY3</accession>
<organism evidence="2 3">
    <name type="scientific">Bugula neritina</name>
    <name type="common">Brown bryozoan</name>
    <name type="synonym">Sertularia neritina</name>
    <dbReference type="NCBI Taxonomy" id="10212"/>
    <lineage>
        <taxon>Eukaryota</taxon>
        <taxon>Metazoa</taxon>
        <taxon>Spiralia</taxon>
        <taxon>Lophotrochozoa</taxon>
        <taxon>Bryozoa</taxon>
        <taxon>Gymnolaemata</taxon>
        <taxon>Cheilostomatida</taxon>
        <taxon>Flustrina</taxon>
        <taxon>Buguloidea</taxon>
        <taxon>Bugulidae</taxon>
        <taxon>Bugula</taxon>
    </lineage>
</organism>
<comment type="caution">
    <text evidence="2">The sequence shown here is derived from an EMBL/GenBank/DDBJ whole genome shotgun (WGS) entry which is preliminary data.</text>
</comment>
<protein>
    <submittedName>
        <fullName evidence="2">DNAH10</fullName>
    </submittedName>
</protein>
<feature type="compositionally biased region" description="Acidic residues" evidence="1">
    <location>
        <begin position="152"/>
        <end position="168"/>
    </location>
</feature>
<evidence type="ECO:0000256" key="1">
    <source>
        <dbReference type="SAM" id="MobiDB-lite"/>
    </source>
</evidence>
<proteinExistence type="predicted"/>
<feature type="region of interest" description="Disordered" evidence="1">
    <location>
        <begin position="66"/>
        <end position="172"/>
    </location>
</feature>
<dbReference type="Proteomes" id="UP000593567">
    <property type="component" value="Unassembled WGS sequence"/>
</dbReference>
<evidence type="ECO:0000313" key="2">
    <source>
        <dbReference type="EMBL" id="KAF6038164.1"/>
    </source>
</evidence>
<name>A0A7J7KJY3_BUGNE</name>
<dbReference type="OrthoDB" id="10070652at2759"/>
<feature type="compositionally biased region" description="Acidic residues" evidence="1">
    <location>
        <begin position="66"/>
        <end position="95"/>
    </location>
</feature>
<gene>
    <name evidence="2" type="ORF">EB796_003527</name>
</gene>
<reference evidence="2" key="1">
    <citation type="submission" date="2020-06" db="EMBL/GenBank/DDBJ databases">
        <title>Draft genome of Bugula neritina, a colonial animal packing powerful symbionts and potential medicines.</title>
        <authorList>
            <person name="Rayko M."/>
        </authorList>
    </citation>
    <scope>NUCLEOTIDE SEQUENCE [LARGE SCALE GENOMIC DNA]</scope>
    <source>
        <strain evidence="2">Kwan_BN1</strain>
    </source>
</reference>
<keyword evidence="3" id="KW-1185">Reference proteome</keyword>
<dbReference type="EMBL" id="VXIV02000457">
    <property type="protein sequence ID" value="KAF6038164.1"/>
    <property type="molecule type" value="Genomic_DNA"/>
</dbReference>
<feature type="compositionally biased region" description="Polar residues" evidence="1">
    <location>
        <begin position="127"/>
        <end position="151"/>
    </location>
</feature>
<evidence type="ECO:0000313" key="3">
    <source>
        <dbReference type="Proteomes" id="UP000593567"/>
    </source>
</evidence>
<feature type="compositionally biased region" description="Polar residues" evidence="1">
    <location>
        <begin position="265"/>
        <end position="280"/>
    </location>
</feature>
<dbReference type="AlphaFoldDB" id="A0A7J7KJY3"/>
<feature type="compositionally biased region" description="Low complexity" evidence="1">
    <location>
        <begin position="96"/>
        <end position="110"/>
    </location>
</feature>
<sequence length="330" mass="36749">MDDPRIEWIRNKAYLALAITDPDVFEQLLERDDGEGERNIAKFINDTPTDDASSLLFYKVLREEEDEIEVECEPEIPDIVEEEEKAEDAAEEQNVEADATPAADSPTAESKGSPKGRRKKTGKETPQESATTPKPESPSQTTAEVTEQNGETAEDGEGEKTEQEEDVAPEQPKTKIVKVSVTRTYMYMCFNFLPEEARDLDSVYFLRTTEGMVPLPNTISEAEMTLPGLFEMGLLNGHSLLMLQQVINKVFLPLLAFNDQKSKMQRSPTSSAASSRQAPQTPAADGKRRVEPAKQAALRDEFLIAMDKFSAGIHRTIQQIEGERHAVTVV</sequence>